<dbReference type="Pfam" id="PF00072">
    <property type="entry name" value="Response_reg"/>
    <property type="match status" value="1"/>
</dbReference>
<feature type="domain" description="HTH luxR-type" evidence="4">
    <location>
        <begin position="168"/>
        <end position="233"/>
    </location>
</feature>
<keyword evidence="1 3" id="KW-0597">Phosphoprotein</keyword>
<dbReference type="InterPro" id="IPR058245">
    <property type="entry name" value="NreC/VraR/RcsB-like_REC"/>
</dbReference>
<feature type="domain" description="Response regulatory" evidence="5">
    <location>
        <begin position="29"/>
        <end position="146"/>
    </location>
</feature>
<sequence>MKMHNSVEAITLAANGGSAAMAETGSPDRVLIVDDHSLVRDGLRSIFDDAFPACAILEADSLEAALNTLAQEGDVDLVLLDLNIPDVSHLSGLEALRDRFPATPVVMVSGVTDRKVVRDALAAGAAGFVPKSLKRAAILDALNQVLSGEIYMPELEGDDSAAAEEDLIRSRIDSLTPQQRVVLGHLVAGRLNKQIAYELDVSMTTVKAHVSAILQKMNVFSRTQAVIMAGKIGFKG</sequence>
<organism evidence="6 7">
    <name type="scientific">Novosphingobium jiangmenense</name>
    <dbReference type="NCBI Taxonomy" id="2791981"/>
    <lineage>
        <taxon>Bacteria</taxon>
        <taxon>Pseudomonadati</taxon>
        <taxon>Pseudomonadota</taxon>
        <taxon>Alphaproteobacteria</taxon>
        <taxon>Sphingomonadales</taxon>
        <taxon>Sphingomonadaceae</taxon>
        <taxon>Novosphingobium</taxon>
    </lineage>
</organism>
<feature type="modified residue" description="4-aspartylphosphate" evidence="3">
    <location>
        <position position="81"/>
    </location>
</feature>
<dbReference type="Proteomes" id="UP000600799">
    <property type="component" value="Unassembled WGS sequence"/>
</dbReference>
<protein>
    <submittedName>
        <fullName evidence="6">Response regulator transcription factor</fullName>
    </submittedName>
</protein>
<dbReference type="Gene3D" id="3.40.50.2300">
    <property type="match status" value="1"/>
</dbReference>
<evidence type="ECO:0000256" key="2">
    <source>
        <dbReference type="ARBA" id="ARBA00023125"/>
    </source>
</evidence>
<dbReference type="Gene3D" id="1.10.10.10">
    <property type="entry name" value="Winged helix-like DNA-binding domain superfamily/Winged helix DNA-binding domain"/>
    <property type="match status" value="1"/>
</dbReference>
<evidence type="ECO:0000256" key="3">
    <source>
        <dbReference type="PROSITE-ProRule" id="PRU00169"/>
    </source>
</evidence>
<evidence type="ECO:0000259" key="4">
    <source>
        <dbReference type="PROSITE" id="PS50043"/>
    </source>
</evidence>
<dbReference type="PRINTS" id="PR00038">
    <property type="entry name" value="HTHLUXR"/>
</dbReference>
<dbReference type="InterPro" id="IPR051015">
    <property type="entry name" value="EvgA-like"/>
</dbReference>
<dbReference type="SUPFAM" id="SSF52172">
    <property type="entry name" value="CheY-like"/>
    <property type="match status" value="1"/>
</dbReference>
<dbReference type="CDD" id="cd17535">
    <property type="entry name" value="REC_NarL-like"/>
    <property type="match status" value="1"/>
</dbReference>
<dbReference type="InterPro" id="IPR011006">
    <property type="entry name" value="CheY-like_superfamily"/>
</dbReference>
<dbReference type="CDD" id="cd06170">
    <property type="entry name" value="LuxR_C_like"/>
    <property type="match status" value="1"/>
</dbReference>
<dbReference type="SMART" id="SM00448">
    <property type="entry name" value="REC"/>
    <property type="match status" value="1"/>
</dbReference>
<dbReference type="InterPro" id="IPR000792">
    <property type="entry name" value="Tscrpt_reg_LuxR_C"/>
</dbReference>
<dbReference type="PROSITE" id="PS00622">
    <property type="entry name" value="HTH_LUXR_1"/>
    <property type="match status" value="1"/>
</dbReference>
<dbReference type="InterPro" id="IPR001789">
    <property type="entry name" value="Sig_transdc_resp-reg_receiver"/>
</dbReference>
<evidence type="ECO:0000313" key="7">
    <source>
        <dbReference type="Proteomes" id="UP000600799"/>
    </source>
</evidence>
<gene>
    <name evidence="6" type="ORF">I2488_00650</name>
</gene>
<dbReference type="EMBL" id="JADQDC010000001">
    <property type="protein sequence ID" value="MBF9149500.1"/>
    <property type="molecule type" value="Genomic_DNA"/>
</dbReference>
<dbReference type="InterPro" id="IPR016032">
    <property type="entry name" value="Sig_transdc_resp-reg_C-effctor"/>
</dbReference>
<name>A0ABS0HB44_9SPHN</name>
<keyword evidence="2" id="KW-0238">DNA-binding</keyword>
<dbReference type="PROSITE" id="PS50043">
    <property type="entry name" value="HTH_LUXR_2"/>
    <property type="match status" value="1"/>
</dbReference>
<evidence type="ECO:0000259" key="5">
    <source>
        <dbReference type="PROSITE" id="PS50110"/>
    </source>
</evidence>
<comment type="caution">
    <text evidence="6">The sequence shown here is derived from an EMBL/GenBank/DDBJ whole genome shotgun (WGS) entry which is preliminary data.</text>
</comment>
<evidence type="ECO:0000313" key="6">
    <source>
        <dbReference type="EMBL" id="MBF9149500.1"/>
    </source>
</evidence>
<dbReference type="PROSITE" id="PS50110">
    <property type="entry name" value="RESPONSE_REGULATORY"/>
    <property type="match status" value="1"/>
</dbReference>
<dbReference type="SUPFAM" id="SSF46894">
    <property type="entry name" value="C-terminal effector domain of the bipartite response regulators"/>
    <property type="match status" value="1"/>
</dbReference>
<dbReference type="PANTHER" id="PTHR45566:SF1">
    <property type="entry name" value="HTH-TYPE TRANSCRIPTIONAL REGULATOR YHJB-RELATED"/>
    <property type="match status" value="1"/>
</dbReference>
<keyword evidence="7" id="KW-1185">Reference proteome</keyword>
<accession>A0ABS0HB44</accession>
<dbReference type="SMART" id="SM00421">
    <property type="entry name" value="HTH_LUXR"/>
    <property type="match status" value="1"/>
</dbReference>
<reference evidence="6 7" key="1">
    <citation type="submission" date="2020-11" db="EMBL/GenBank/DDBJ databases">
        <title>The genome sequence of Novosphingobium sp. 1Y9A.</title>
        <authorList>
            <person name="Liu Y."/>
        </authorList>
    </citation>
    <scope>NUCLEOTIDE SEQUENCE [LARGE SCALE GENOMIC DNA]</scope>
    <source>
        <strain evidence="6 7">1Y9A</strain>
    </source>
</reference>
<evidence type="ECO:0000256" key="1">
    <source>
        <dbReference type="ARBA" id="ARBA00022553"/>
    </source>
</evidence>
<proteinExistence type="predicted"/>
<dbReference type="InterPro" id="IPR036388">
    <property type="entry name" value="WH-like_DNA-bd_sf"/>
</dbReference>
<dbReference type="PANTHER" id="PTHR45566">
    <property type="entry name" value="HTH-TYPE TRANSCRIPTIONAL REGULATOR YHJB-RELATED"/>
    <property type="match status" value="1"/>
</dbReference>
<dbReference type="Pfam" id="PF00196">
    <property type="entry name" value="GerE"/>
    <property type="match status" value="1"/>
</dbReference>